<dbReference type="GO" id="GO:0051287">
    <property type="term" value="F:NAD binding"/>
    <property type="evidence" value="ECO:0007669"/>
    <property type="project" value="InterPro"/>
</dbReference>
<evidence type="ECO:0000313" key="6">
    <source>
        <dbReference type="EMBL" id="KAG6417376.1"/>
    </source>
</evidence>
<evidence type="ECO:0000259" key="5">
    <source>
        <dbReference type="Pfam" id="PF02826"/>
    </source>
</evidence>
<dbReference type="SUPFAM" id="SSF51735">
    <property type="entry name" value="NAD(P)-binding Rossmann-fold domains"/>
    <property type="match status" value="1"/>
</dbReference>
<feature type="region of interest" description="Disordered" evidence="3">
    <location>
        <begin position="1"/>
        <end position="25"/>
    </location>
</feature>
<accession>A0A8X8XTR0</accession>
<dbReference type="GO" id="GO:0005829">
    <property type="term" value="C:cytosol"/>
    <property type="evidence" value="ECO:0007669"/>
    <property type="project" value="TreeGrafter"/>
</dbReference>
<evidence type="ECO:0000256" key="1">
    <source>
        <dbReference type="ARBA" id="ARBA00023002"/>
    </source>
</evidence>
<organism evidence="6">
    <name type="scientific">Salvia splendens</name>
    <name type="common">Scarlet sage</name>
    <dbReference type="NCBI Taxonomy" id="180675"/>
    <lineage>
        <taxon>Eukaryota</taxon>
        <taxon>Viridiplantae</taxon>
        <taxon>Streptophyta</taxon>
        <taxon>Embryophyta</taxon>
        <taxon>Tracheophyta</taxon>
        <taxon>Spermatophyta</taxon>
        <taxon>Magnoliopsida</taxon>
        <taxon>eudicotyledons</taxon>
        <taxon>Gunneridae</taxon>
        <taxon>Pentapetalae</taxon>
        <taxon>asterids</taxon>
        <taxon>lamiids</taxon>
        <taxon>Lamiales</taxon>
        <taxon>Lamiaceae</taxon>
        <taxon>Nepetoideae</taxon>
        <taxon>Mentheae</taxon>
        <taxon>Salviinae</taxon>
        <taxon>Salvia</taxon>
        <taxon>Salvia subgen. Calosphace</taxon>
        <taxon>core Calosphace</taxon>
    </lineage>
</organism>
<proteinExistence type="inferred from homology"/>
<dbReference type="Pfam" id="PF02826">
    <property type="entry name" value="2-Hacid_dh_C"/>
    <property type="match status" value="2"/>
</dbReference>
<dbReference type="InterPro" id="IPR006140">
    <property type="entry name" value="D-isomer_DH_NAD-bd"/>
</dbReference>
<name>A0A8X8XTR0_SALSN</name>
<keyword evidence="1 2" id="KW-0560">Oxidoreductase</keyword>
<dbReference type="GO" id="GO:0016618">
    <property type="term" value="F:hydroxypyruvate reductase [NAD(P)H] activity"/>
    <property type="evidence" value="ECO:0007669"/>
    <property type="project" value="TreeGrafter"/>
</dbReference>
<comment type="caution">
    <text evidence="6">The sequence shown here is derived from an EMBL/GenBank/DDBJ whole genome shotgun (WGS) entry which is preliminary data.</text>
</comment>
<dbReference type="GO" id="GO:0030267">
    <property type="term" value="F:glyoxylate reductase (NADPH) activity"/>
    <property type="evidence" value="ECO:0007669"/>
    <property type="project" value="TreeGrafter"/>
</dbReference>
<evidence type="ECO:0008006" key="8">
    <source>
        <dbReference type="Google" id="ProtNLM"/>
    </source>
</evidence>
<keyword evidence="7" id="KW-1185">Reference proteome</keyword>
<dbReference type="InterPro" id="IPR006139">
    <property type="entry name" value="D-isomer_2_OHA_DH_cat_dom"/>
</dbReference>
<reference evidence="6" key="1">
    <citation type="submission" date="2018-01" db="EMBL/GenBank/DDBJ databases">
        <authorList>
            <person name="Mao J.F."/>
        </authorList>
    </citation>
    <scope>NUCLEOTIDE SEQUENCE</scope>
    <source>
        <strain evidence="6">Huo1</strain>
        <tissue evidence="6">Leaf</tissue>
    </source>
</reference>
<feature type="domain" description="D-isomer specific 2-hydroxyacid dehydrogenase NAD-binding" evidence="5">
    <location>
        <begin position="127"/>
        <end position="176"/>
    </location>
</feature>
<dbReference type="PANTHER" id="PTHR10996">
    <property type="entry name" value="2-HYDROXYACID DEHYDROGENASE-RELATED"/>
    <property type="match status" value="1"/>
</dbReference>
<dbReference type="AlphaFoldDB" id="A0A8X8XTR0"/>
<dbReference type="InterPro" id="IPR036291">
    <property type="entry name" value="NAD(P)-bd_dom_sf"/>
</dbReference>
<evidence type="ECO:0000259" key="4">
    <source>
        <dbReference type="Pfam" id="PF00389"/>
    </source>
</evidence>
<dbReference type="SUPFAM" id="SSF52283">
    <property type="entry name" value="Formate/glycerate dehydrogenase catalytic domain-like"/>
    <property type="match status" value="1"/>
</dbReference>
<comment type="similarity">
    <text evidence="2">Belongs to the D-isomer specific 2-hydroxyacid dehydrogenase family.</text>
</comment>
<evidence type="ECO:0000256" key="3">
    <source>
        <dbReference type="SAM" id="MobiDB-lite"/>
    </source>
</evidence>
<dbReference type="InterPro" id="IPR050223">
    <property type="entry name" value="D-isomer_2-hydroxyacid_DH"/>
</dbReference>
<evidence type="ECO:0000256" key="2">
    <source>
        <dbReference type="RuleBase" id="RU003719"/>
    </source>
</evidence>
<feature type="compositionally biased region" description="Basic and acidic residues" evidence="3">
    <location>
        <begin position="1"/>
        <end position="17"/>
    </location>
</feature>
<dbReference type="Pfam" id="PF00389">
    <property type="entry name" value="2-Hacid_dh"/>
    <property type="match status" value="1"/>
</dbReference>
<feature type="domain" description="D-isomer specific 2-hydroxyacid dehydrogenase catalytic" evidence="4">
    <location>
        <begin position="58"/>
        <end position="282"/>
    </location>
</feature>
<dbReference type="Gene3D" id="3.40.50.720">
    <property type="entry name" value="NAD(P)-binding Rossmann-like Domain"/>
    <property type="match status" value="4"/>
</dbReference>
<sequence>MITRPMEQKHLRRRDEPPISGEEPPHHQLLIIRPSALFIAHEDGFSAKFSLLKAYESPLPTETFLQEQAQSAAAVLCFAGSPITADLLRQLPSLGLVATSGTGVNHIDLAACRQRGIVVTNTADYAVGLLIDVMRKITAADGFVRRGLWPLTAEYPLGFKVGGKRVGIVGLGNIGSKDTRHMINTEVMAALGKKGVIVNIARGAIIDEKAMVEHLVARTIAGAALDVFENEPRVPTELFGLDNLVLSPHRGAFTKEAFFDAFQIVTMNIEAFFSNNPLISLVDTAN</sequence>
<dbReference type="EMBL" id="PNBA02000007">
    <property type="protein sequence ID" value="KAG6417376.1"/>
    <property type="molecule type" value="Genomic_DNA"/>
</dbReference>
<protein>
    <recommendedName>
        <fullName evidence="8">Glyoxylate reductase</fullName>
    </recommendedName>
</protein>
<feature type="domain" description="D-isomer specific 2-hydroxyacid dehydrogenase NAD-binding" evidence="5">
    <location>
        <begin position="177"/>
        <end position="251"/>
    </location>
</feature>
<dbReference type="PANTHER" id="PTHR10996:SF179">
    <property type="entry name" value="D-ISOMER SPECIFIC 2-HYDROXYACID DEHYDROGENASE FAMILY PROTEIN-RELATED"/>
    <property type="match status" value="1"/>
</dbReference>
<gene>
    <name evidence="6" type="ORF">SASPL_119530</name>
</gene>
<dbReference type="Proteomes" id="UP000298416">
    <property type="component" value="Unassembled WGS sequence"/>
</dbReference>
<evidence type="ECO:0000313" key="7">
    <source>
        <dbReference type="Proteomes" id="UP000298416"/>
    </source>
</evidence>
<reference evidence="6" key="2">
    <citation type="submission" date="2020-08" db="EMBL/GenBank/DDBJ databases">
        <title>Plant Genome Project.</title>
        <authorList>
            <person name="Zhang R.-G."/>
        </authorList>
    </citation>
    <scope>NUCLEOTIDE SEQUENCE</scope>
    <source>
        <strain evidence="6">Huo1</strain>
        <tissue evidence="6">Leaf</tissue>
    </source>
</reference>